<evidence type="ECO:0000313" key="2">
    <source>
        <dbReference type="Proteomes" id="UP000265520"/>
    </source>
</evidence>
<organism evidence="1 2">
    <name type="scientific">Trifolium medium</name>
    <dbReference type="NCBI Taxonomy" id="97028"/>
    <lineage>
        <taxon>Eukaryota</taxon>
        <taxon>Viridiplantae</taxon>
        <taxon>Streptophyta</taxon>
        <taxon>Embryophyta</taxon>
        <taxon>Tracheophyta</taxon>
        <taxon>Spermatophyta</taxon>
        <taxon>Magnoliopsida</taxon>
        <taxon>eudicotyledons</taxon>
        <taxon>Gunneridae</taxon>
        <taxon>Pentapetalae</taxon>
        <taxon>rosids</taxon>
        <taxon>fabids</taxon>
        <taxon>Fabales</taxon>
        <taxon>Fabaceae</taxon>
        <taxon>Papilionoideae</taxon>
        <taxon>50 kb inversion clade</taxon>
        <taxon>NPAAA clade</taxon>
        <taxon>Hologalegina</taxon>
        <taxon>IRL clade</taxon>
        <taxon>Trifolieae</taxon>
        <taxon>Trifolium</taxon>
    </lineage>
</organism>
<dbReference type="Proteomes" id="UP000265520">
    <property type="component" value="Unassembled WGS sequence"/>
</dbReference>
<name>A0A392VLV9_9FABA</name>
<sequence>MFPRVIHPPSARDICRVSSNSKYSPNHYTPKEIVISVDLYNSTNV</sequence>
<keyword evidence="2" id="KW-1185">Reference proteome</keyword>
<proteinExistence type="predicted"/>
<dbReference type="EMBL" id="LXQA011165014">
    <property type="protein sequence ID" value="MCI87400.1"/>
    <property type="molecule type" value="Genomic_DNA"/>
</dbReference>
<protein>
    <submittedName>
        <fullName evidence="1">Uncharacterized protein</fullName>
    </submittedName>
</protein>
<feature type="non-terminal residue" evidence="1">
    <location>
        <position position="45"/>
    </location>
</feature>
<reference evidence="1 2" key="1">
    <citation type="journal article" date="2018" name="Front. Plant Sci.">
        <title>Red Clover (Trifolium pratense) and Zigzag Clover (T. medium) - A Picture of Genomic Similarities and Differences.</title>
        <authorList>
            <person name="Dluhosova J."/>
            <person name="Istvanek J."/>
            <person name="Nedelnik J."/>
            <person name="Repkova J."/>
        </authorList>
    </citation>
    <scope>NUCLEOTIDE SEQUENCE [LARGE SCALE GENOMIC DNA]</scope>
    <source>
        <strain evidence="2">cv. 10/8</strain>
        <tissue evidence="1">Leaf</tissue>
    </source>
</reference>
<evidence type="ECO:0000313" key="1">
    <source>
        <dbReference type="EMBL" id="MCI87400.1"/>
    </source>
</evidence>
<comment type="caution">
    <text evidence="1">The sequence shown here is derived from an EMBL/GenBank/DDBJ whole genome shotgun (WGS) entry which is preliminary data.</text>
</comment>
<dbReference type="AlphaFoldDB" id="A0A392VLV9"/>
<accession>A0A392VLV9</accession>